<dbReference type="CDD" id="cd08503">
    <property type="entry name" value="PBP2_NikA_DppA_OppA_like_17"/>
    <property type="match status" value="1"/>
</dbReference>
<comment type="similarity">
    <text evidence="2">Belongs to the bacterial solute-binding protein 5 family.</text>
</comment>
<dbReference type="Gene3D" id="3.90.76.10">
    <property type="entry name" value="Dipeptide-binding Protein, Domain 1"/>
    <property type="match status" value="1"/>
</dbReference>
<comment type="subcellular location">
    <subcellularLocation>
        <location evidence="1">Cell envelope</location>
    </subcellularLocation>
</comment>
<feature type="domain" description="Solute-binding protein family 5" evidence="5">
    <location>
        <begin position="99"/>
        <end position="441"/>
    </location>
</feature>
<dbReference type="GO" id="GO:0042597">
    <property type="term" value="C:periplasmic space"/>
    <property type="evidence" value="ECO:0007669"/>
    <property type="project" value="UniProtKB-ARBA"/>
</dbReference>
<proteinExistence type="inferred from homology"/>
<evidence type="ECO:0000259" key="5">
    <source>
        <dbReference type="Pfam" id="PF00496"/>
    </source>
</evidence>
<dbReference type="InterPro" id="IPR006311">
    <property type="entry name" value="TAT_signal"/>
</dbReference>
<dbReference type="AlphaFoldDB" id="A0A562IJI8"/>
<comment type="caution">
    <text evidence="6">The sequence shown here is derived from an EMBL/GenBank/DDBJ whole genome shotgun (WGS) entry which is preliminary data.</text>
</comment>
<evidence type="ECO:0000256" key="4">
    <source>
        <dbReference type="ARBA" id="ARBA00022729"/>
    </source>
</evidence>
<keyword evidence="7" id="KW-1185">Reference proteome</keyword>
<dbReference type="Gene3D" id="3.40.190.10">
    <property type="entry name" value="Periplasmic binding protein-like II"/>
    <property type="match status" value="1"/>
</dbReference>
<dbReference type="PANTHER" id="PTHR30290">
    <property type="entry name" value="PERIPLASMIC BINDING COMPONENT OF ABC TRANSPORTER"/>
    <property type="match status" value="1"/>
</dbReference>
<dbReference type="PROSITE" id="PS51318">
    <property type="entry name" value="TAT"/>
    <property type="match status" value="1"/>
</dbReference>
<dbReference type="Proteomes" id="UP000319825">
    <property type="component" value="Unassembled WGS sequence"/>
</dbReference>
<dbReference type="InterPro" id="IPR000914">
    <property type="entry name" value="SBP_5_dom"/>
</dbReference>
<evidence type="ECO:0000256" key="3">
    <source>
        <dbReference type="ARBA" id="ARBA00022448"/>
    </source>
</evidence>
<dbReference type="RefSeq" id="WP_145777205.1">
    <property type="nucleotide sequence ID" value="NZ_BAAATQ010000158.1"/>
</dbReference>
<sequence>MNRSFPSPFAGAAIDRRRFLQLGALLGAGATIAACAPGGSAGTSAASAPTKAVSGGKMTVGLPTPSGPVDPVTMNDIGAVDTVLVAAEYLTFPRADGSLEGRLATTWTADDASTWTFTLRQGVKFHDGSELTAADVVATFDRVTDPDGGSAGLQSFAGILAPGGTTAVDDHTVRFKLDRPYADFPYLVSAYAYNTAILPASYRTGDFVKGGFGTGPYILTRFIPGSGAVFRRNENYWLDEAAYLDTLEVKYFADTNAQVLAVQSASVDLVPSVEPATLRTLKRSTNIVLQEAASSSFQSLQMRTDVAPFNDKRVRQALALCLDRTKLIAGLIDGKASLGNDHLFAPTFESAESVAQAVEQRNRDIAAAKRLLSEAGHPNGLDVTLTTTRIFECVDHATLVKDMAADAGFRITLDIMTPEEYFASGDNSPWLTVPLGITNWGSRGCASQVLEATVATTAPYNSAHFSNAELDNLIKKYDAEPDAKARAGIAASIAELLHEEVPIIVSYFKSQVRVATSRVGGMPAGPGDFPDFQKVFVSA</sequence>
<evidence type="ECO:0000313" key="6">
    <source>
        <dbReference type="EMBL" id="TWH71090.1"/>
    </source>
</evidence>
<dbReference type="PROSITE" id="PS51257">
    <property type="entry name" value="PROKAR_LIPOPROTEIN"/>
    <property type="match status" value="1"/>
</dbReference>
<protein>
    <submittedName>
        <fullName evidence="6">Peptide/nickel transport system substrate-binding protein</fullName>
    </submittedName>
</protein>
<dbReference type="SUPFAM" id="SSF53850">
    <property type="entry name" value="Periplasmic binding protein-like II"/>
    <property type="match status" value="1"/>
</dbReference>
<dbReference type="GO" id="GO:0015833">
    <property type="term" value="P:peptide transport"/>
    <property type="evidence" value="ECO:0007669"/>
    <property type="project" value="TreeGrafter"/>
</dbReference>
<dbReference type="OrthoDB" id="9046151at2"/>
<organism evidence="6 7">
    <name type="scientific">Micromonospora olivasterospora</name>
    <dbReference type="NCBI Taxonomy" id="1880"/>
    <lineage>
        <taxon>Bacteria</taxon>
        <taxon>Bacillati</taxon>
        <taxon>Actinomycetota</taxon>
        <taxon>Actinomycetes</taxon>
        <taxon>Micromonosporales</taxon>
        <taxon>Micromonosporaceae</taxon>
        <taxon>Micromonospora</taxon>
    </lineage>
</organism>
<dbReference type="InterPro" id="IPR039424">
    <property type="entry name" value="SBP_5"/>
</dbReference>
<dbReference type="GO" id="GO:1904680">
    <property type="term" value="F:peptide transmembrane transporter activity"/>
    <property type="evidence" value="ECO:0007669"/>
    <property type="project" value="TreeGrafter"/>
</dbReference>
<keyword evidence="3" id="KW-0813">Transport</keyword>
<dbReference type="EMBL" id="VLKE01000001">
    <property type="protein sequence ID" value="TWH71090.1"/>
    <property type="molecule type" value="Genomic_DNA"/>
</dbReference>
<keyword evidence="4" id="KW-0732">Signal</keyword>
<gene>
    <name evidence="6" type="ORF">JD77_06115</name>
</gene>
<dbReference type="GO" id="GO:0030313">
    <property type="term" value="C:cell envelope"/>
    <property type="evidence" value="ECO:0007669"/>
    <property type="project" value="UniProtKB-SubCell"/>
</dbReference>
<evidence type="ECO:0000256" key="1">
    <source>
        <dbReference type="ARBA" id="ARBA00004196"/>
    </source>
</evidence>
<dbReference type="InterPro" id="IPR030678">
    <property type="entry name" value="Peptide/Ni-bd"/>
</dbReference>
<dbReference type="GO" id="GO:0043190">
    <property type="term" value="C:ATP-binding cassette (ABC) transporter complex"/>
    <property type="evidence" value="ECO:0007669"/>
    <property type="project" value="InterPro"/>
</dbReference>
<name>A0A562IJI8_MICOL</name>
<accession>A0A562IJI8</accession>
<dbReference type="Gene3D" id="3.10.105.10">
    <property type="entry name" value="Dipeptide-binding Protein, Domain 3"/>
    <property type="match status" value="1"/>
</dbReference>
<dbReference type="PANTHER" id="PTHR30290:SF10">
    <property type="entry name" value="PERIPLASMIC OLIGOPEPTIDE-BINDING PROTEIN-RELATED"/>
    <property type="match status" value="1"/>
</dbReference>
<evidence type="ECO:0000256" key="2">
    <source>
        <dbReference type="ARBA" id="ARBA00005695"/>
    </source>
</evidence>
<reference evidence="6 7" key="1">
    <citation type="submission" date="2019-07" db="EMBL/GenBank/DDBJ databases">
        <title>R&amp;d 2014.</title>
        <authorList>
            <person name="Klenk H.-P."/>
        </authorList>
    </citation>
    <scope>NUCLEOTIDE SEQUENCE [LARGE SCALE GENOMIC DNA]</scope>
    <source>
        <strain evidence="6 7">DSM 43868</strain>
    </source>
</reference>
<dbReference type="Pfam" id="PF00496">
    <property type="entry name" value="SBP_bac_5"/>
    <property type="match status" value="1"/>
</dbReference>
<evidence type="ECO:0000313" key="7">
    <source>
        <dbReference type="Proteomes" id="UP000319825"/>
    </source>
</evidence>
<dbReference type="PIRSF" id="PIRSF002741">
    <property type="entry name" value="MppA"/>
    <property type="match status" value="1"/>
</dbReference>